<evidence type="ECO:0000313" key="27">
    <source>
        <dbReference type="Proteomes" id="UP001176478"/>
    </source>
</evidence>
<keyword evidence="6" id="KW-0800">Toxin</keyword>
<keyword evidence="15" id="KW-0460">Magnesium</keyword>
<dbReference type="PROSITE" id="PS51771">
    <property type="entry name" value="CGT_MARTX_CPD"/>
    <property type="match status" value="1"/>
</dbReference>
<evidence type="ECO:0000256" key="14">
    <source>
        <dbReference type="ARBA" id="ARBA00022837"/>
    </source>
</evidence>
<evidence type="ECO:0000256" key="18">
    <source>
        <dbReference type="ARBA" id="ARBA00023121"/>
    </source>
</evidence>
<evidence type="ECO:0000256" key="7">
    <source>
        <dbReference type="ARBA" id="ARBA00022670"/>
    </source>
</evidence>
<keyword evidence="14" id="KW-0106">Calcium</keyword>
<dbReference type="Pfam" id="PF00353">
    <property type="entry name" value="HemolysinCabind"/>
    <property type="match status" value="2"/>
</dbReference>
<dbReference type="GO" id="GO:0005576">
    <property type="term" value="C:extracellular region"/>
    <property type="evidence" value="ECO:0007669"/>
    <property type="project" value="UniProtKB-SubCell"/>
</dbReference>
<evidence type="ECO:0000256" key="12">
    <source>
        <dbReference type="ARBA" id="ARBA00022807"/>
    </source>
</evidence>
<evidence type="ECO:0000256" key="20">
    <source>
        <dbReference type="ARBA" id="ARBA00023200"/>
    </source>
</evidence>
<dbReference type="Gene3D" id="3.40.50.11050">
    <property type="match status" value="1"/>
</dbReference>
<dbReference type="Proteomes" id="UP001176478">
    <property type="component" value="Unassembled WGS sequence"/>
</dbReference>
<evidence type="ECO:0000256" key="10">
    <source>
        <dbReference type="ARBA" id="ARBA00022737"/>
    </source>
</evidence>
<proteinExistence type="predicted"/>
<keyword evidence="11" id="KW-0378">Hydrolase</keyword>
<dbReference type="Gene3D" id="2.150.10.10">
    <property type="entry name" value="Serralysin-like metalloprotease, C-terminal"/>
    <property type="match status" value="1"/>
</dbReference>
<evidence type="ECO:0000256" key="5">
    <source>
        <dbReference type="ARBA" id="ARBA00022525"/>
    </source>
</evidence>
<dbReference type="GO" id="GO:0090729">
    <property type="term" value="F:toxin activity"/>
    <property type="evidence" value="ECO:0007669"/>
    <property type="project" value="UniProtKB-KW"/>
</dbReference>
<keyword evidence="5" id="KW-0964">Secreted</keyword>
<keyword evidence="27" id="KW-1185">Reference proteome</keyword>
<dbReference type="GO" id="GO:0008289">
    <property type="term" value="F:lipid binding"/>
    <property type="evidence" value="ECO:0007669"/>
    <property type="project" value="UniProtKB-KW"/>
</dbReference>
<reference evidence="24" key="1">
    <citation type="submission" date="2023-03" db="EMBL/GenBank/DDBJ databases">
        <title>a new species belonging to Providencia genus.</title>
        <authorList>
            <person name="Yang W."/>
            <person name="Hu F."/>
            <person name="Shen S."/>
            <person name="Ding L."/>
            <person name="Yin D."/>
        </authorList>
    </citation>
    <scope>NUCLEOTIDE SEQUENCE</scope>
    <source>
        <strain evidence="24">CRE-3FA-0001</strain>
    </source>
</reference>
<dbReference type="SUPFAM" id="SSF51120">
    <property type="entry name" value="beta-Roll"/>
    <property type="match status" value="2"/>
</dbReference>
<gene>
    <name evidence="24" type="ORF">P7V44_01075</name>
    <name evidence="25" type="ORF">Q5E86_02680</name>
</gene>
<evidence type="ECO:0000256" key="6">
    <source>
        <dbReference type="ARBA" id="ARBA00022656"/>
    </source>
</evidence>
<evidence type="ECO:0000313" key="25">
    <source>
        <dbReference type="EMBL" id="MDO7855297.1"/>
    </source>
</evidence>
<evidence type="ECO:0000259" key="23">
    <source>
        <dbReference type="PROSITE" id="PS51771"/>
    </source>
</evidence>
<dbReference type="EMBL" id="JAUQTG010000001">
    <property type="protein sequence ID" value="MDO7855297.1"/>
    <property type="molecule type" value="Genomic_DNA"/>
</dbReference>
<keyword evidence="7" id="KW-0645">Protease</keyword>
<dbReference type="CDD" id="cd20500">
    <property type="entry name" value="Peptidase_C80"/>
    <property type="match status" value="1"/>
</dbReference>
<dbReference type="Pfam" id="PF11713">
    <property type="entry name" value="Peptidase_C80"/>
    <property type="match status" value="1"/>
</dbReference>
<keyword evidence="20" id="KW-1035">Host cytoplasm</keyword>
<reference evidence="25" key="3">
    <citation type="journal article" date="2024" name="Int. J. Antimicrob. Agents">
        <title>Identification of a novel Providencia species showing multi-drug-resistant in three patients with hospital-acquired infection.</title>
        <authorList>
            <person name="Yang W."/>
            <person name="Chen J."/>
            <person name="Yang F."/>
            <person name="Ji P."/>
            <person name="Shen S."/>
            <person name="Yin D."/>
            <person name="Hu F."/>
        </authorList>
    </citation>
    <scope>NUCLEOTIDE SEQUENCE</scope>
    <source>
        <strain evidence="25">CRE-138-0111</strain>
    </source>
</reference>
<evidence type="ECO:0000256" key="17">
    <source>
        <dbReference type="ARBA" id="ARBA00023026"/>
    </source>
</evidence>
<dbReference type="GO" id="GO:0006508">
    <property type="term" value="P:proteolysis"/>
    <property type="evidence" value="ECO:0007669"/>
    <property type="project" value="UniProtKB-KW"/>
</dbReference>
<evidence type="ECO:0000256" key="9">
    <source>
        <dbReference type="ARBA" id="ARBA00022723"/>
    </source>
</evidence>
<keyword evidence="13" id="KW-0068">Autocatalytic cleavage</keyword>
<evidence type="ECO:0000256" key="21">
    <source>
        <dbReference type="ARBA" id="ARBA00023586"/>
    </source>
</evidence>
<keyword evidence="9" id="KW-0479">Metal-binding</keyword>
<evidence type="ECO:0000256" key="22">
    <source>
        <dbReference type="SAM" id="Phobius"/>
    </source>
</evidence>
<evidence type="ECO:0000256" key="3">
    <source>
        <dbReference type="ARBA" id="ARBA00004613"/>
    </source>
</evidence>
<comment type="caution">
    <text evidence="24">The sequence shown here is derived from an EMBL/GenBank/DDBJ whole genome shotgun (WGS) entry which is preliminary data.</text>
</comment>
<dbReference type="InterPro" id="IPR038383">
    <property type="entry name" value="CPD_dom_sf"/>
</dbReference>
<dbReference type="InterPro" id="IPR020974">
    <property type="entry name" value="CPD_dom"/>
</dbReference>
<reference evidence="25" key="2">
    <citation type="submission" date="2023-07" db="EMBL/GenBank/DDBJ databases">
        <authorList>
            <person name="Yang W."/>
            <person name="Chen J."/>
            <person name="Ji P."/>
            <person name="Hu F."/>
        </authorList>
    </citation>
    <scope>NUCLEOTIDE SEQUENCE</scope>
    <source>
        <strain evidence="25">CRE-138-0111</strain>
    </source>
</reference>
<evidence type="ECO:0000256" key="4">
    <source>
        <dbReference type="ARBA" id="ARBA00022511"/>
    </source>
</evidence>
<comment type="cofactor">
    <cofactor evidence="1">
        <name>Mg(2+)</name>
        <dbReference type="ChEBI" id="CHEBI:18420"/>
    </cofactor>
</comment>
<accession>A0AA42FDY1</accession>
<dbReference type="GO" id="GO:0005509">
    <property type="term" value="F:calcium ion binding"/>
    <property type="evidence" value="ECO:0007669"/>
    <property type="project" value="InterPro"/>
</dbReference>
<evidence type="ECO:0000256" key="19">
    <source>
        <dbReference type="ARBA" id="ARBA00023136"/>
    </source>
</evidence>
<dbReference type="GO" id="GO:0044164">
    <property type="term" value="C:host cell cytosol"/>
    <property type="evidence" value="ECO:0007669"/>
    <property type="project" value="UniProtKB-SubCell"/>
</dbReference>
<dbReference type="InterPro" id="IPR001343">
    <property type="entry name" value="Hemolysn_Ca-bd"/>
</dbReference>
<name>A0AA42FDY1_9GAMM</name>
<evidence type="ECO:0000256" key="16">
    <source>
        <dbReference type="ARBA" id="ARBA00022870"/>
    </source>
</evidence>
<evidence type="ECO:0000256" key="13">
    <source>
        <dbReference type="ARBA" id="ARBA00022813"/>
    </source>
</evidence>
<keyword evidence="10" id="KW-0677">Repeat</keyword>
<dbReference type="GO" id="GO:0020002">
    <property type="term" value="C:host cell plasma membrane"/>
    <property type="evidence" value="ECO:0007669"/>
    <property type="project" value="UniProtKB-SubCell"/>
</dbReference>
<evidence type="ECO:0000256" key="8">
    <source>
        <dbReference type="ARBA" id="ARBA00022679"/>
    </source>
</evidence>
<dbReference type="InterPro" id="IPR011049">
    <property type="entry name" value="Serralysin-like_metalloprot_C"/>
</dbReference>
<sequence>MPNNLNFMTKEKFICYVNDMIEGKNTDKYSVKPVMKLDSQGRFLLSFENYDIKSKTIKYEIQKKEQIICLQTRIENQGRVINLIEANSAELMQYKEYFYISKDKFVYMFKDPKIMEEIYTKNEDEMKKLFLRCVFELNEVKKDEYERHRTNSNVNLSETEYLDYKYNPEKSIVGLTHKNLSSNYDHHIVIQLGSDEITADVISGLYVKHSENTTLVQFDLESKQARILKSAIEVGENKNIRWTFVGHGLHVKNTNNIGSKVTFEGALPEEFASGVSFLKNNTLKNLQPNKIVLYGCKLARGGINENFALNTHLALNRKGINIPIVAYNRSIGESGNHIGVKSIKIKGEEFSTKNFKYEYKTHPSSKKTYINGFPAPLFFINEVRRGELKISQILEDKNTNLLAFYKKNGVVNSDLIKTLAFNHKANAILESELKGYERIIDEDFYDRICHLLASAGIEEPPLWRMVNDENINNRVNKVVDDGLATIVLRVNGSESGRLQAEKIASNNPKNTLIMQVGKGVADGCIEYGDINKLTGLKQKKWVFITSALEINESLLPLTDVMEKLRKDYNSDFNNSVSLVLTDNPNDLTSEGVKVASEKLKNTLINAGLYEQNKLTVNTRWTLNEKELNDNERLESLILKLINKKMVPSQIDIEKDKYIIGYLTHDDGNLNHEKISMIRMDPIINKRVMSYFKSEGNVKGLKEWNILFQDNEKYYLVQQAQESMILLEALKSNPEINAYLGESSKNRLKSLFPRGNKHDHKELLFTLKSNDRLGIVKRRLRDLIYLYQEDNEAFNNGSLKKAYGLMCKLEYERKLTVNYVKEMSRGLFYLDYVKFNEFHYEGKKTSTSLYNVYFKNEKMAEDCYNIYEEIKYKHRLGNASSHEIEILKSYNDIYQLKNEGIEKIASTSSNQSFETIFNQINNDYLVCIKSPLSKIMIKCEYKVESYTFHFMDESGIELVISDPNLAVARARLLKITQHYMQQELQQLDGRVITRGKQLGFLTDSDEGLRATALYIDASGEGYRTLVKQSEEKLENTVYKKNLEINRNVTLQLGEVTTSIKELRSLGAMIDNVPIHAKHVEDKGWVQKIKFNADVLVEKLTLSTELEADIKPLKVTQQLIKDSNIEQKIHSNDMMQSQQIALKQLKIIQKLDFGDKRTVSKGVKSLHNEGIKLPAYARIANGAGQVTGGVGVFITLNGIYQLIDGLDNPDLTEDERSLITKKLTMACASACFNYGDMILQPILLRLSYKQAGSFNSGAKLAARVTIIFNLIGIGLDIYQAYEAFEQLDKITDAKERQDLLVNGSLSIANIVVGSLTIIGIIIGSSTIPVVGLIVGGALLIGGMVYTGIRAVERIEEELGSSLDWDEKAREGIRAAFGFSPSDDILNRISYKQHLAHFKNVNWQQDLDNFKSNNLYQGFEEHLQFVGEPILTEHKKYYIYYRPKFRIINSTVFEGGDDNHILKNIARDDTGPHYTIEQINYICNNYDYDSHCNIWVKIRKGTRKIHFCCKFSLIKKKAGVSYKDIGEKKADDILILNTEYDSDLLKEFLYRFKLNEKYKSKKKQPVVTQLSTLAASELRFFRARNHHGNIYHPDFDSHVPIEILGEQIIADPVQIAKKILGEVPDIIYEGMQNIGLQYEEEAKQKNINFNSGNGTDITIGKKNARNSFTISSGTKFLAGGNHDDVANLSLLFDSSSNEINDLYFDGNGGNNTLIINDIRIGSYIYIDLNSLKSKITFYNKKQKDLVLRNISNVFLVGSRDSKATLVGNDESNTLDAASACAFINAMGGDDHLVFEHGVINGGEGNDSYFLRRFDWGSIPENEAKKIFNLTATITETTKSRSRVTLGYLLSEIEEVYVSGNDIIIVICSKSSNFKDKIVSVKVELKNVYSKYEDTRRINHQYQLHTKDGFLLNSKLKDLDAQKPLILKEDIFDITYQQEQDAIYKYSNKTVNINDETNTLSIGDRIYTPRKWGSFKLHGSIRNLTYQGTSGDNQLLMVNRNSRIIVTEGQDFYQVSPEQYFQGQLVFDYSNINKVSDNIGATYISLPYENGFRLKVIGQSILLYNRFNDVKLEIKLINYSLEKHGSIRIQDGNNNYFHVDFSKKEQEIVSAKVINLPTEQDDYIDIPMGYQFPFPIIDASDGNDFIKNDNITGCIVNAGKGNDIVVVTSGANVLYGGEGDDHIYGGDQNDLFLSDLGNDILDGKDGNDHYLINGDLEAGQTTIHDASGENHIHLFNFQSEYEVISEDDVIFHLYKSKSNLRSVKIKVLPDSDMNINHAHHYDSLPTHLPNYAKKDMGSLIRYLAEQRKYKNDLNLNTPWQPMDEFKGMLNGWKSLPTIDLKSMDIRISENSTFSQLVVKTKGAKQNIWDRSGYGRVFYAEAEEGVVSVPDKTPGNNAIYASKGKNDLSAGDGDDVYIINGANGLLTELKGKNSFLINGEIEGWNTIHSRGGDNAIHLIGFDKKPTREEPNHLSNATQFIYQSKLGRRVTILQYPNTKAPEIRLYKSLGGQDELSTQQKLEYLANTIAGMRIQDEISSFGRKSIALIQAGWDPVTHVESYMRNALLAAPIN</sequence>
<feature type="domain" description="Peptidase C80" evidence="23">
    <location>
        <begin position="175"/>
        <end position="359"/>
    </location>
</feature>
<dbReference type="Proteomes" id="UP001156701">
    <property type="component" value="Unassembled WGS sequence"/>
</dbReference>
<dbReference type="RefSeq" id="WP_278030618.1">
    <property type="nucleotide sequence ID" value="NZ_JARRYG010000001.1"/>
</dbReference>
<keyword evidence="22" id="KW-1133">Transmembrane helix</keyword>
<keyword evidence="22" id="KW-0812">Transmembrane</keyword>
<keyword evidence="17" id="KW-0843">Virulence</keyword>
<evidence type="ECO:0000256" key="1">
    <source>
        <dbReference type="ARBA" id="ARBA00001946"/>
    </source>
</evidence>
<dbReference type="GO" id="GO:0008234">
    <property type="term" value="F:cysteine-type peptidase activity"/>
    <property type="evidence" value="ECO:0007669"/>
    <property type="project" value="UniProtKB-KW"/>
</dbReference>
<keyword evidence="18" id="KW-0446">Lipid-binding</keyword>
<evidence type="ECO:0000256" key="2">
    <source>
        <dbReference type="ARBA" id="ARBA00004165"/>
    </source>
</evidence>
<dbReference type="GO" id="GO:0016740">
    <property type="term" value="F:transferase activity"/>
    <property type="evidence" value="ECO:0007669"/>
    <property type="project" value="UniProtKB-KW"/>
</dbReference>
<feature type="transmembrane region" description="Helical" evidence="22">
    <location>
        <begin position="1299"/>
        <end position="1320"/>
    </location>
</feature>
<evidence type="ECO:0000313" key="26">
    <source>
        <dbReference type="Proteomes" id="UP001156701"/>
    </source>
</evidence>
<organism evidence="24 26">
    <name type="scientific">Providencia huashanensis</name>
    <dbReference type="NCBI Taxonomy" id="3037798"/>
    <lineage>
        <taxon>Bacteria</taxon>
        <taxon>Pseudomonadati</taxon>
        <taxon>Pseudomonadota</taxon>
        <taxon>Gammaproteobacteria</taxon>
        <taxon>Enterobacterales</taxon>
        <taxon>Morganellaceae</taxon>
        <taxon>Providencia</taxon>
    </lineage>
</organism>
<dbReference type="EMBL" id="JARRYG010000001">
    <property type="protein sequence ID" value="MDG4694826.1"/>
    <property type="molecule type" value="Genomic_DNA"/>
</dbReference>
<evidence type="ECO:0000313" key="24">
    <source>
        <dbReference type="EMBL" id="MDG4694826.1"/>
    </source>
</evidence>
<keyword evidence="4" id="KW-1032">Host cell membrane</keyword>
<keyword evidence="16" id="KW-1043">Host membrane</keyword>
<evidence type="ECO:0000256" key="11">
    <source>
        <dbReference type="ARBA" id="ARBA00022801"/>
    </source>
</evidence>
<evidence type="ECO:0000256" key="15">
    <source>
        <dbReference type="ARBA" id="ARBA00022842"/>
    </source>
</evidence>
<keyword evidence="19 22" id="KW-0472">Membrane</keyword>
<keyword evidence="8" id="KW-0808">Transferase</keyword>
<keyword evidence="12" id="KW-0788">Thiol protease</keyword>
<comment type="subcellular location">
    <subcellularLocation>
        <location evidence="2">Host cell membrane</location>
    </subcellularLocation>
    <subcellularLocation>
        <location evidence="21">Host cytoplasm</location>
        <location evidence="21">Host cytosol</location>
    </subcellularLocation>
    <subcellularLocation>
        <location evidence="3">Secreted</location>
    </subcellularLocation>
</comment>
<feature type="transmembrane region" description="Helical" evidence="22">
    <location>
        <begin position="1327"/>
        <end position="1346"/>
    </location>
</feature>
<protein>
    <submittedName>
        <fullName evidence="24">C80 family cysteine peptidase</fullName>
    </submittedName>
</protein>